<organism evidence="2 3">
    <name type="scientific">Candidatus Beckwithbacteria bacterium RBG_13_42_9</name>
    <dbReference type="NCBI Taxonomy" id="1797457"/>
    <lineage>
        <taxon>Bacteria</taxon>
        <taxon>Candidatus Beckwithiibacteriota</taxon>
    </lineage>
</organism>
<feature type="domain" description="Methyltransferase type 11" evidence="1">
    <location>
        <begin position="41"/>
        <end position="94"/>
    </location>
</feature>
<sequence>MIKLSVKKHQLVLEVGSGHNPHPRSDILCDQFLLDDTQRQRKKINIDRPLVVGAGERLPFKKNSFDFVYCSQVLEHSPSPLLFIKELGRVGKAGLIIIPNIVRERLFGWTYHRWYFWQKGSKVCCLKKESNEISQLSQITHTLFQKSLGFRRCISEKEAGLNIYYYWQDKPGLIQVAERFKTERIRAADKKVNEILSRMEFDWKKDLIFWVGWMKERIENKWRKIIRKIAWWVKGFLAI</sequence>
<reference evidence="2 3" key="1">
    <citation type="journal article" date="2016" name="Nat. Commun.">
        <title>Thousands of microbial genomes shed light on interconnected biogeochemical processes in an aquifer system.</title>
        <authorList>
            <person name="Anantharaman K."/>
            <person name="Brown C.T."/>
            <person name="Hug L.A."/>
            <person name="Sharon I."/>
            <person name="Castelle C.J."/>
            <person name="Probst A.J."/>
            <person name="Thomas B.C."/>
            <person name="Singh A."/>
            <person name="Wilkins M.J."/>
            <person name="Karaoz U."/>
            <person name="Brodie E.L."/>
            <person name="Williams K.H."/>
            <person name="Hubbard S.S."/>
            <person name="Banfield J.F."/>
        </authorList>
    </citation>
    <scope>NUCLEOTIDE SEQUENCE [LARGE SCALE GENOMIC DNA]</scope>
</reference>
<dbReference type="SUPFAM" id="SSF53335">
    <property type="entry name" value="S-adenosyl-L-methionine-dependent methyltransferases"/>
    <property type="match status" value="1"/>
</dbReference>
<evidence type="ECO:0000313" key="2">
    <source>
        <dbReference type="EMBL" id="OGD63268.1"/>
    </source>
</evidence>
<name>A0A1F5E7C7_9BACT</name>
<evidence type="ECO:0000313" key="3">
    <source>
        <dbReference type="Proteomes" id="UP000177006"/>
    </source>
</evidence>
<dbReference type="InterPro" id="IPR013216">
    <property type="entry name" value="Methyltransf_11"/>
</dbReference>
<evidence type="ECO:0000259" key="1">
    <source>
        <dbReference type="Pfam" id="PF08241"/>
    </source>
</evidence>
<dbReference type="GO" id="GO:0008757">
    <property type="term" value="F:S-adenosylmethionine-dependent methyltransferase activity"/>
    <property type="evidence" value="ECO:0007669"/>
    <property type="project" value="InterPro"/>
</dbReference>
<accession>A0A1F5E7C7</accession>
<comment type="caution">
    <text evidence="2">The sequence shown here is derived from an EMBL/GenBank/DDBJ whole genome shotgun (WGS) entry which is preliminary data.</text>
</comment>
<proteinExistence type="predicted"/>
<protein>
    <recommendedName>
        <fullName evidence="1">Methyltransferase type 11 domain-containing protein</fullName>
    </recommendedName>
</protein>
<dbReference type="Gene3D" id="3.40.50.150">
    <property type="entry name" value="Vaccinia Virus protein VP39"/>
    <property type="match status" value="1"/>
</dbReference>
<dbReference type="EMBL" id="MEZK01000010">
    <property type="protein sequence ID" value="OGD63268.1"/>
    <property type="molecule type" value="Genomic_DNA"/>
</dbReference>
<dbReference type="STRING" id="1797457.A2160_02060"/>
<gene>
    <name evidence="2" type="ORF">A2160_02060</name>
</gene>
<dbReference type="InterPro" id="IPR029063">
    <property type="entry name" value="SAM-dependent_MTases_sf"/>
</dbReference>
<dbReference type="Pfam" id="PF08241">
    <property type="entry name" value="Methyltransf_11"/>
    <property type="match status" value="1"/>
</dbReference>
<dbReference type="Proteomes" id="UP000177006">
    <property type="component" value="Unassembled WGS sequence"/>
</dbReference>
<dbReference type="AlphaFoldDB" id="A0A1F5E7C7"/>